<keyword evidence="4" id="KW-0862">Zinc</keyword>
<dbReference type="CDD" id="cd06262">
    <property type="entry name" value="metallo-hydrolase-like_MBL-fold"/>
    <property type="match status" value="1"/>
</dbReference>
<evidence type="ECO:0000313" key="6">
    <source>
        <dbReference type="EMBL" id="AVN66108.1"/>
    </source>
</evidence>
<dbReference type="Proteomes" id="UP000237990">
    <property type="component" value="Chromosome"/>
</dbReference>
<dbReference type="SMART" id="SM00849">
    <property type="entry name" value="Lactamase_B"/>
    <property type="match status" value="1"/>
</dbReference>
<gene>
    <name evidence="6" type="ORF">MflW12_7030</name>
</gene>
<dbReference type="InterPro" id="IPR051453">
    <property type="entry name" value="MBL_Glyoxalase_II"/>
</dbReference>
<dbReference type="AlphaFoldDB" id="A0AAD0HSD4"/>
<name>A0AAD0HSD4_MESFO</name>
<dbReference type="Gene3D" id="3.60.15.10">
    <property type="entry name" value="Ribonuclease Z/Hydroxyacylglutathione hydrolase-like"/>
    <property type="match status" value="1"/>
</dbReference>
<dbReference type="GO" id="GO:0046872">
    <property type="term" value="F:metal ion binding"/>
    <property type="evidence" value="ECO:0007669"/>
    <property type="project" value="UniProtKB-KW"/>
</dbReference>
<dbReference type="GO" id="GO:0016787">
    <property type="term" value="F:hydrolase activity"/>
    <property type="evidence" value="ECO:0007669"/>
    <property type="project" value="UniProtKB-KW"/>
</dbReference>
<dbReference type="RefSeq" id="WP_023026238.1">
    <property type="nucleotide sequence ID" value="NZ_CP022432.1"/>
</dbReference>
<accession>A0AAD0HSD4</accession>
<evidence type="ECO:0000256" key="3">
    <source>
        <dbReference type="ARBA" id="ARBA00022801"/>
    </source>
</evidence>
<dbReference type="Pfam" id="PF00753">
    <property type="entry name" value="Lactamase_B"/>
    <property type="match status" value="1"/>
</dbReference>
<organism evidence="6 7">
    <name type="scientific">Mesoplasma florum</name>
    <name type="common">Acholeplasma florum</name>
    <dbReference type="NCBI Taxonomy" id="2151"/>
    <lineage>
        <taxon>Bacteria</taxon>
        <taxon>Bacillati</taxon>
        <taxon>Mycoplasmatota</taxon>
        <taxon>Mollicutes</taxon>
        <taxon>Entomoplasmatales</taxon>
        <taxon>Entomoplasmataceae</taxon>
        <taxon>Mesoplasma</taxon>
    </lineage>
</organism>
<dbReference type="InterPro" id="IPR036866">
    <property type="entry name" value="RibonucZ/Hydroxyglut_hydro"/>
</dbReference>
<dbReference type="InterPro" id="IPR001279">
    <property type="entry name" value="Metallo-B-lactamas"/>
</dbReference>
<evidence type="ECO:0000256" key="2">
    <source>
        <dbReference type="ARBA" id="ARBA00022723"/>
    </source>
</evidence>
<reference evidence="6 7" key="1">
    <citation type="submission" date="2017-07" db="EMBL/GenBank/DDBJ databases">
        <title>Comparative genomic analysis of Mesoplasma florum.</title>
        <authorList>
            <person name="Baby V."/>
            <person name="Lachance J.-C."/>
            <person name="Gagnon J."/>
            <person name="Lucier J.-F."/>
            <person name="Matteau D."/>
            <person name="Knight T.F."/>
            <person name="Rodrigue S."/>
        </authorList>
    </citation>
    <scope>NUCLEOTIDE SEQUENCE [LARGE SCALE GENOMIC DNA]</scope>
    <source>
        <strain evidence="6 7">W12</strain>
    </source>
</reference>
<evidence type="ECO:0000313" key="7">
    <source>
        <dbReference type="Proteomes" id="UP000237990"/>
    </source>
</evidence>
<dbReference type="PANTHER" id="PTHR46233">
    <property type="entry name" value="HYDROXYACYLGLUTATHIONE HYDROLASE GLOC"/>
    <property type="match status" value="1"/>
</dbReference>
<dbReference type="PANTHER" id="PTHR46233:SF3">
    <property type="entry name" value="HYDROXYACYLGLUTATHIONE HYDROLASE GLOC"/>
    <property type="match status" value="1"/>
</dbReference>
<protein>
    <submittedName>
        <fullName evidence="6">Hydroxyacylglutathione hydrolase</fullName>
    </submittedName>
</protein>
<evidence type="ECO:0000256" key="1">
    <source>
        <dbReference type="ARBA" id="ARBA00001947"/>
    </source>
</evidence>
<evidence type="ECO:0000256" key="4">
    <source>
        <dbReference type="ARBA" id="ARBA00022833"/>
    </source>
</evidence>
<evidence type="ECO:0000259" key="5">
    <source>
        <dbReference type="SMART" id="SM00849"/>
    </source>
</evidence>
<feature type="domain" description="Metallo-beta-lactamase" evidence="5">
    <location>
        <begin position="15"/>
        <end position="209"/>
    </location>
</feature>
<sequence>MQKYIKNFKVLFLNDANSYLIVNEISKKAILIDGGYNANLILNYLKNNNLNLTDIFITHFHHDHIVGLDYISIQTNANIHIHEYDFEYLFDVNVNGTQNGQKVDFTNPNISFKVFDKNLKLTINDFLINVIHKGGHSKGTTFYEVDNQYLFVGDTLFIDGFGYHKKLFSDAVNHPLKNMFDKTCNDEIFFESIKSIGNEFSEHLIYPGHWKEGFKIKEIIANNNHPFNKLK</sequence>
<keyword evidence="2" id="KW-0479">Metal-binding</keyword>
<dbReference type="EMBL" id="CP022432">
    <property type="protein sequence ID" value="AVN66108.1"/>
    <property type="molecule type" value="Genomic_DNA"/>
</dbReference>
<keyword evidence="3 6" id="KW-0378">Hydrolase</keyword>
<proteinExistence type="predicted"/>
<comment type="cofactor">
    <cofactor evidence="1">
        <name>Zn(2+)</name>
        <dbReference type="ChEBI" id="CHEBI:29105"/>
    </cofactor>
</comment>
<dbReference type="SUPFAM" id="SSF56281">
    <property type="entry name" value="Metallo-hydrolase/oxidoreductase"/>
    <property type="match status" value="1"/>
</dbReference>